<evidence type="ECO:0000313" key="1">
    <source>
        <dbReference type="EMBL" id="OBB96729.1"/>
    </source>
</evidence>
<dbReference type="AlphaFoldDB" id="A0A1A0WEJ2"/>
<organism evidence="1 2">
    <name type="scientific">Mycolicibacterium peregrinum</name>
    <name type="common">Mycobacterium peregrinum</name>
    <dbReference type="NCBI Taxonomy" id="43304"/>
    <lineage>
        <taxon>Bacteria</taxon>
        <taxon>Bacillati</taxon>
        <taxon>Actinomycetota</taxon>
        <taxon>Actinomycetes</taxon>
        <taxon>Mycobacteriales</taxon>
        <taxon>Mycobacteriaceae</taxon>
        <taxon>Mycolicibacterium</taxon>
    </lineage>
</organism>
<dbReference type="Proteomes" id="UP000094008">
    <property type="component" value="Unassembled WGS sequence"/>
</dbReference>
<accession>A0A1A0WEJ2</accession>
<proteinExistence type="predicted"/>
<name>A0A1A0WEJ2_MYCPR</name>
<evidence type="ECO:0000313" key="2">
    <source>
        <dbReference type="Proteomes" id="UP000094008"/>
    </source>
</evidence>
<dbReference type="EMBL" id="LZSY01000023">
    <property type="protein sequence ID" value="OBB96729.1"/>
    <property type="molecule type" value="Genomic_DNA"/>
</dbReference>
<comment type="caution">
    <text evidence="1">The sequence shown here is derived from an EMBL/GenBank/DDBJ whole genome shotgun (WGS) entry which is preliminary data.</text>
</comment>
<protein>
    <submittedName>
        <fullName evidence="1">Uncharacterized protein</fullName>
    </submittedName>
</protein>
<gene>
    <name evidence="1" type="ORF">A5779_16920</name>
</gene>
<sequence>MGDMQAIGYGGQPVRDAFRVVRPPAPVLVDLVALFPREPHLAGRYHPLGIQMSKVVEGKLSCWALCEQGQWWGLVTYPIRFGANEKTVTHWIPAWVLKPHEGQGEKASKGLRKRRRRS</sequence>
<reference evidence="2" key="1">
    <citation type="submission" date="2016-06" db="EMBL/GenBank/DDBJ databases">
        <authorList>
            <person name="Sutton G."/>
            <person name="Brinkac L."/>
            <person name="Sanka R."/>
            <person name="Adams M."/>
            <person name="Lau E."/>
            <person name="Mehaffy C."/>
            <person name="Tameris M."/>
            <person name="Hatherill M."/>
            <person name="Hanekom W."/>
            <person name="Mahomed H."/>
            <person name="Mcshane H."/>
        </authorList>
    </citation>
    <scope>NUCLEOTIDE SEQUENCE [LARGE SCALE GENOMIC DNA]</scope>
    <source>
        <strain evidence="2">852002-10433_SCH5171157</strain>
    </source>
</reference>
<dbReference type="OrthoDB" id="4377352at2"/>